<evidence type="ECO:0000256" key="9">
    <source>
        <dbReference type="ARBA" id="ARBA00022946"/>
    </source>
</evidence>
<dbReference type="GO" id="GO:0006915">
    <property type="term" value="P:apoptotic process"/>
    <property type="evidence" value="ECO:0007669"/>
    <property type="project" value="UniProtKB-KW"/>
</dbReference>
<dbReference type="CDD" id="cd08771">
    <property type="entry name" value="DLP_1"/>
    <property type="match status" value="1"/>
</dbReference>
<evidence type="ECO:0000256" key="7">
    <source>
        <dbReference type="ARBA" id="ARBA00022792"/>
    </source>
</evidence>
<proteinExistence type="predicted"/>
<dbReference type="AlphaFoldDB" id="A0A5S6QHT8"/>
<evidence type="ECO:0000256" key="4">
    <source>
        <dbReference type="ARBA" id="ARBA00022692"/>
    </source>
</evidence>
<dbReference type="InterPro" id="IPR045817">
    <property type="entry name" value="OPA1_C"/>
</dbReference>
<dbReference type="PROSITE" id="PS51718">
    <property type="entry name" value="G_DYNAMIN_2"/>
    <property type="match status" value="1"/>
</dbReference>
<dbReference type="PANTHER" id="PTHR11566">
    <property type="entry name" value="DYNAMIN"/>
    <property type="match status" value="1"/>
</dbReference>
<name>A0A5S6QHT8_TRIMR</name>
<dbReference type="GO" id="GO:0008289">
    <property type="term" value="F:lipid binding"/>
    <property type="evidence" value="ECO:0007669"/>
    <property type="project" value="UniProtKB-KW"/>
</dbReference>
<dbReference type="STRING" id="70415.A0A5S6QHT8"/>
<evidence type="ECO:0000313" key="21">
    <source>
        <dbReference type="WBParaSite" id="TMUE_2000006971.1"/>
    </source>
</evidence>
<dbReference type="Pfam" id="PF00350">
    <property type="entry name" value="Dynamin_N"/>
    <property type="match status" value="1"/>
</dbReference>
<evidence type="ECO:0000256" key="15">
    <source>
        <dbReference type="ARBA" id="ARBA00023136"/>
    </source>
</evidence>
<dbReference type="Pfam" id="PF19434">
    <property type="entry name" value="OPA1_C"/>
    <property type="match status" value="1"/>
</dbReference>
<evidence type="ECO:0000256" key="5">
    <source>
        <dbReference type="ARBA" id="ARBA00022703"/>
    </source>
</evidence>
<dbReference type="GO" id="GO:0048312">
    <property type="term" value="P:intracellular distribution of mitochondria"/>
    <property type="evidence" value="ECO:0007669"/>
    <property type="project" value="TreeGrafter"/>
</dbReference>
<evidence type="ECO:0000313" key="20">
    <source>
        <dbReference type="Proteomes" id="UP000046395"/>
    </source>
</evidence>
<keyword evidence="9" id="KW-0809">Transit peptide</keyword>
<dbReference type="PANTHER" id="PTHR11566:SF67">
    <property type="entry name" value="DYNAMIN-LIKE 120 KDA PROTEIN, MITOCHONDRIAL"/>
    <property type="match status" value="1"/>
</dbReference>
<keyword evidence="10" id="KW-1133">Transmembrane helix</keyword>
<keyword evidence="13" id="KW-0496">Mitochondrion</keyword>
<dbReference type="GO" id="GO:0005743">
    <property type="term" value="C:mitochondrial inner membrane"/>
    <property type="evidence" value="ECO:0007669"/>
    <property type="project" value="UniProtKB-SubCell"/>
</dbReference>
<dbReference type="GO" id="GO:0006897">
    <property type="term" value="P:endocytosis"/>
    <property type="evidence" value="ECO:0007669"/>
    <property type="project" value="TreeGrafter"/>
</dbReference>
<evidence type="ECO:0000256" key="10">
    <source>
        <dbReference type="ARBA" id="ARBA00022989"/>
    </source>
</evidence>
<dbReference type="InterPro" id="IPR027417">
    <property type="entry name" value="P-loop_NTPase"/>
</dbReference>
<evidence type="ECO:0000256" key="2">
    <source>
        <dbReference type="ARBA" id="ARBA00004569"/>
    </source>
</evidence>
<evidence type="ECO:0000256" key="6">
    <source>
        <dbReference type="ARBA" id="ARBA00022741"/>
    </source>
</evidence>
<protein>
    <recommendedName>
        <fullName evidence="17">Dynamin-like GTPase OPA1, mitochondrial</fullName>
        <ecNumber evidence="3">3.6.5.5</ecNumber>
    </recommendedName>
</protein>
<dbReference type="InterPro" id="IPR001401">
    <property type="entry name" value="Dynamin_GTPase"/>
</dbReference>
<dbReference type="EC" id="3.6.5.5" evidence="3"/>
<dbReference type="GO" id="GO:0005874">
    <property type="term" value="C:microtubule"/>
    <property type="evidence" value="ECO:0007669"/>
    <property type="project" value="TreeGrafter"/>
</dbReference>
<keyword evidence="4" id="KW-0812">Transmembrane</keyword>
<dbReference type="Proteomes" id="UP000046395">
    <property type="component" value="Unassembled WGS sequence"/>
</dbReference>
<keyword evidence="11" id="KW-0175">Coiled coil</keyword>
<keyword evidence="20" id="KW-1185">Reference proteome</keyword>
<evidence type="ECO:0000256" key="18">
    <source>
        <dbReference type="ARBA" id="ARBA00048040"/>
    </source>
</evidence>
<dbReference type="GO" id="GO:0000266">
    <property type="term" value="P:mitochondrial fission"/>
    <property type="evidence" value="ECO:0007669"/>
    <property type="project" value="TreeGrafter"/>
</dbReference>
<keyword evidence="15" id="KW-0472">Membrane</keyword>
<evidence type="ECO:0000256" key="1">
    <source>
        <dbReference type="ARBA" id="ARBA00004434"/>
    </source>
</evidence>
<keyword evidence="7" id="KW-0999">Mitochondrion inner membrane</keyword>
<dbReference type="GO" id="GO:0005525">
    <property type="term" value="F:GTP binding"/>
    <property type="evidence" value="ECO:0007669"/>
    <property type="project" value="UniProtKB-KW"/>
</dbReference>
<dbReference type="InterPro" id="IPR022812">
    <property type="entry name" value="Dynamin"/>
</dbReference>
<evidence type="ECO:0000256" key="11">
    <source>
        <dbReference type="ARBA" id="ARBA00023054"/>
    </source>
</evidence>
<dbReference type="PRINTS" id="PR00195">
    <property type="entry name" value="DYNAMIN"/>
</dbReference>
<evidence type="ECO:0000256" key="17">
    <source>
        <dbReference type="ARBA" id="ARBA00044791"/>
    </source>
</evidence>
<dbReference type="Gene3D" id="3.40.50.300">
    <property type="entry name" value="P-loop containing nucleotide triphosphate hydrolases"/>
    <property type="match status" value="1"/>
</dbReference>
<keyword evidence="16" id="KW-1015">Disulfide bond</keyword>
<dbReference type="FunFam" id="3.40.50.300:FF:000171">
    <property type="entry name" value="Dynamin-like 120 kDa protein, mitochondrial"/>
    <property type="match status" value="1"/>
</dbReference>
<dbReference type="GO" id="GO:0008017">
    <property type="term" value="F:microtubule binding"/>
    <property type="evidence" value="ECO:0007669"/>
    <property type="project" value="TreeGrafter"/>
</dbReference>
<evidence type="ECO:0000256" key="16">
    <source>
        <dbReference type="ARBA" id="ARBA00023157"/>
    </source>
</evidence>
<dbReference type="GO" id="GO:0005758">
    <property type="term" value="C:mitochondrial intermembrane space"/>
    <property type="evidence" value="ECO:0007669"/>
    <property type="project" value="UniProtKB-SubCell"/>
</dbReference>
<reference evidence="21" key="1">
    <citation type="submission" date="2019-12" db="UniProtKB">
        <authorList>
            <consortium name="WormBaseParasite"/>
        </authorList>
    </citation>
    <scope>IDENTIFICATION</scope>
</reference>
<evidence type="ECO:0000256" key="3">
    <source>
        <dbReference type="ARBA" id="ARBA00011980"/>
    </source>
</evidence>
<evidence type="ECO:0000256" key="13">
    <source>
        <dbReference type="ARBA" id="ARBA00023128"/>
    </source>
</evidence>
<accession>A0A5S6QHT8</accession>
<evidence type="ECO:0000256" key="14">
    <source>
        <dbReference type="ARBA" id="ARBA00023134"/>
    </source>
</evidence>
<keyword evidence="12" id="KW-0446">Lipid-binding</keyword>
<dbReference type="SMART" id="SM00053">
    <property type="entry name" value="DYNc"/>
    <property type="match status" value="1"/>
</dbReference>
<dbReference type="WBParaSite" id="TMUE_2000006971.1">
    <property type="protein sequence ID" value="TMUE_2000006971.1"/>
    <property type="gene ID" value="WBGene00286069"/>
</dbReference>
<comment type="subcellular location">
    <subcellularLocation>
        <location evidence="1">Mitochondrion inner membrane</location>
        <topology evidence="1">Single-pass membrane protein</topology>
    </subcellularLocation>
    <subcellularLocation>
        <location evidence="2">Mitochondrion intermembrane space</location>
    </subcellularLocation>
</comment>
<dbReference type="SUPFAM" id="SSF52540">
    <property type="entry name" value="P-loop containing nucleoside triphosphate hydrolases"/>
    <property type="match status" value="1"/>
</dbReference>
<evidence type="ECO:0000256" key="8">
    <source>
        <dbReference type="ARBA" id="ARBA00022801"/>
    </source>
</evidence>
<sequence length="947" mass="108018">MWKSQFSSVAWRVFRSGEKKNFSFFGSRCVQDRMISICSHSKLLRPPPLVAGVYGQRNVSILAYLGRNLLRIRYIVIGSLVGGGITVSQTLQSWKDKLPDFGWLADQLPDTDNVNNYVEYIKGMPSIVRHRGRLFRERLRSNGSATLGHLGNWFGSFKGEALTNFSKGMALFNGLSEWEELPSSNFPLIAEESDTLSRNPGFVEDDSLDLQLRFQRHVERLEKENAELRHLLISNTNSTSRLRPSRRSLIDMYSEVLDILADYDTSYKTQDCLPRVIVVGDQSSGKTSVLEMVAQARIFPRGSGEMMTRAPVKVTLSQGPYHIARFKDSEREFDLTKESELADLRHEIELRMRNSVMDGKTVSKEVIALAVQGPSLPRMVLIDLPGVISTVTNEMAAGTKSDILDICRCHMENPNAIILCIQDGSVDAERSNVTDLVSSLDPLGKRTILVLTKVDLAEENLINPNRVKKILEGKLFPMKAVGYFAVVAGKGNQGDSIEAIREYEENFFANSKLFRTLNSSQLTTRNMSLAVSDRFWTMVKESVEQQADSFKAKRFNLETEWRNTFPKKRELDRDELYDKARNELLDEINALEDIASKDWEASLRDKIWKRMSPYVLDKVYFPAAAEDSVGAFTTSIDIKVKRWVDNKLPEMCVEVAWDTLREKLVDIVAQDARKTEHAALFESLKNAVIEQAFAAHAWDPKACHYLRVIQSNAIEDHNVPDKAAWETAVQFMEATIKEQLVNMERTFRKMVGPGWSERWLRWANLQEAQIRRSLMVEELKAILRARKSRKPYLEPEELALASRNIEVKGGSATSEELRDVWHHLYHKQFLQDALSSAKECKNLFVHYQNGFLEAADCASVVVFWRLQRMLNATVNALRQQIVNKEARRLEAEIKRVIVDWSQNADVKKKLIVGRQVELAEQLKQVRLIQQKLEEFISALNSSDPLDT</sequence>
<organism evidence="20 21">
    <name type="scientific">Trichuris muris</name>
    <name type="common">Mouse whipworm</name>
    <dbReference type="NCBI Taxonomy" id="70415"/>
    <lineage>
        <taxon>Eukaryota</taxon>
        <taxon>Metazoa</taxon>
        <taxon>Ecdysozoa</taxon>
        <taxon>Nematoda</taxon>
        <taxon>Enoplea</taxon>
        <taxon>Dorylaimia</taxon>
        <taxon>Trichinellida</taxon>
        <taxon>Trichuridae</taxon>
        <taxon>Trichuris</taxon>
    </lineage>
</organism>
<dbReference type="GO" id="GO:0016559">
    <property type="term" value="P:peroxisome fission"/>
    <property type="evidence" value="ECO:0007669"/>
    <property type="project" value="TreeGrafter"/>
</dbReference>
<keyword evidence="6" id="KW-0547">Nucleotide-binding</keyword>
<evidence type="ECO:0000259" key="19">
    <source>
        <dbReference type="PROSITE" id="PS51718"/>
    </source>
</evidence>
<dbReference type="InterPro" id="IPR045063">
    <property type="entry name" value="Dynamin_N"/>
</dbReference>
<comment type="catalytic activity">
    <reaction evidence="18">
        <text>GTP + H2O = GDP + phosphate + H(+)</text>
        <dbReference type="Rhea" id="RHEA:19669"/>
        <dbReference type="ChEBI" id="CHEBI:15377"/>
        <dbReference type="ChEBI" id="CHEBI:15378"/>
        <dbReference type="ChEBI" id="CHEBI:37565"/>
        <dbReference type="ChEBI" id="CHEBI:43474"/>
        <dbReference type="ChEBI" id="CHEBI:58189"/>
        <dbReference type="EC" id="3.6.5.5"/>
    </reaction>
</comment>
<keyword evidence="14" id="KW-0342">GTP-binding</keyword>
<keyword evidence="8" id="KW-0378">Hydrolase</keyword>
<dbReference type="GO" id="GO:0008053">
    <property type="term" value="P:mitochondrial fusion"/>
    <property type="evidence" value="ECO:0007669"/>
    <property type="project" value="TreeGrafter"/>
</dbReference>
<dbReference type="GO" id="GO:0003924">
    <property type="term" value="F:GTPase activity"/>
    <property type="evidence" value="ECO:0007669"/>
    <property type="project" value="InterPro"/>
</dbReference>
<feature type="domain" description="Dynamin-type G" evidence="19">
    <location>
        <begin position="270"/>
        <end position="544"/>
    </location>
</feature>
<evidence type="ECO:0000256" key="12">
    <source>
        <dbReference type="ARBA" id="ARBA00023121"/>
    </source>
</evidence>
<keyword evidence="5" id="KW-0053">Apoptosis</keyword>
<dbReference type="InterPro" id="IPR030381">
    <property type="entry name" value="G_DYNAMIN_dom"/>
</dbReference>